<dbReference type="InterPro" id="IPR017871">
    <property type="entry name" value="ABC_transporter-like_CS"/>
</dbReference>
<feature type="transmembrane region" description="Helical" evidence="10">
    <location>
        <begin position="305"/>
        <end position="327"/>
    </location>
</feature>
<keyword evidence="14" id="KW-1185">Reference proteome</keyword>
<dbReference type="InterPro" id="IPR044746">
    <property type="entry name" value="ABCC_6TM_D1"/>
</dbReference>
<feature type="transmembrane region" description="Helical" evidence="10">
    <location>
        <begin position="29"/>
        <end position="48"/>
    </location>
</feature>
<dbReference type="PROSITE" id="PS50929">
    <property type="entry name" value="ABC_TM1F"/>
    <property type="match status" value="2"/>
</dbReference>
<reference evidence="13 14" key="1">
    <citation type="journal article" date="2024" name="J Genomics">
        <title>Draft genome sequencing and assembly of Favolaschia claudopus CIRM-BRFM 2984 isolated from oak limbs.</title>
        <authorList>
            <person name="Navarro D."/>
            <person name="Drula E."/>
            <person name="Chaduli D."/>
            <person name="Cazenave R."/>
            <person name="Ahrendt S."/>
            <person name="Wang J."/>
            <person name="Lipzen A."/>
            <person name="Daum C."/>
            <person name="Barry K."/>
            <person name="Grigoriev I.V."/>
            <person name="Favel A."/>
            <person name="Rosso M.N."/>
            <person name="Martin F."/>
        </authorList>
    </citation>
    <scope>NUCLEOTIDE SEQUENCE [LARGE SCALE GENOMIC DNA]</scope>
    <source>
        <strain evidence="13 14">CIRM-BRFM 2984</strain>
    </source>
</reference>
<feature type="domain" description="ABC transporter" evidence="11">
    <location>
        <begin position="608"/>
        <end position="833"/>
    </location>
</feature>
<feature type="transmembrane region" description="Helical" evidence="10">
    <location>
        <begin position="130"/>
        <end position="149"/>
    </location>
</feature>
<evidence type="ECO:0000256" key="10">
    <source>
        <dbReference type="SAM" id="Phobius"/>
    </source>
</evidence>
<dbReference type="SUPFAM" id="SSF90123">
    <property type="entry name" value="ABC transporter transmembrane region"/>
    <property type="match status" value="2"/>
</dbReference>
<dbReference type="Gene3D" id="1.20.1560.10">
    <property type="entry name" value="ABC transporter type 1, transmembrane domain"/>
    <property type="match status" value="2"/>
</dbReference>
<dbReference type="Proteomes" id="UP001362999">
    <property type="component" value="Unassembled WGS sequence"/>
</dbReference>
<dbReference type="InterPro" id="IPR027417">
    <property type="entry name" value="P-loop_NTPase"/>
</dbReference>
<feature type="domain" description="ABC transmembrane type-1" evidence="12">
    <location>
        <begin position="889"/>
        <end position="1170"/>
    </location>
</feature>
<keyword evidence="5" id="KW-0067">ATP-binding</keyword>
<feature type="transmembrane region" description="Helical" evidence="10">
    <location>
        <begin position="484"/>
        <end position="508"/>
    </location>
</feature>
<feature type="region of interest" description="Disordered" evidence="9">
    <location>
        <begin position="1186"/>
        <end position="1215"/>
    </location>
</feature>
<evidence type="ECO:0000256" key="2">
    <source>
        <dbReference type="ARBA" id="ARBA00022448"/>
    </source>
</evidence>
<keyword evidence="8" id="KW-0325">Glycoprotein</keyword>
<dbReference type="Pfam" id="PF00664">
    <property type="entry name" value="ABC_membrane"/>
    <property type="match status" value="2"/>
</dbReference>
<evidence type="ECO:0000256" key="8">
    <source>
        <dbReference type="ARBA" id="ARBA00023180"/>
    </source>
</evidence>
<keyword evidence="7 10" id="KW-0472">Membrane</keyword>
<keyword evidence="3 10" id="KW-0812">Transmembrane</keyword>
<feature type="transmembrane region" description="Helical" evidence="10">
    <location>
        <begin position="999"/>
        <end position="1019"/>
    </location>
</feature>
<dbReference type="PANTHER" id="PTHR24223">
    <property type="entry name" value="ATP-BINDING CASSETTE SUB-FAMILY C"/>
    <property type="match status" value="1"/>
</dbReference>
<dbReference type="CDD" id="cd18580">
    <property type="entry name" value="ABC_6TM_ABCC_D2"/>
    <property type="match status" value="1"/>
</dbReference>
<feature type="transmembrane region" description="Helical" evidence="10">
    <location>
        <begin position="260"/>
        <end position="285"/>
    </location>
</feature>
<dbReference type="FunFam" id="3.40.50.300:FF:000838">
    <property type="entry name" value="ABC multidrug transporter (Eurofung)"/>
    <property type="match status" value="1"/>
</dbReference>
<feature type="transmembrane region" description="Helical" evidence="10">
    <location>
        <begin position="1025"/>
        <end position="1043"/>
    </location>
</feature>
<comment type="caution">
    <text evidence="13">The sequence shown here is derived from an EMBL/GenBank/DDBJ whole genome shotgun (WGS) entry which is preliminary data.</text>
</comment>
<evidence type="ECO:0000259" key="12">
    <source>
        <dbReference type="PROSITE" id="PS50929"/>
    </source>
</evidence>
<feature type="region of interest" description="Disordered" evidence="9">
    <location>
        <begin position="572"/>
        <end position="601"/>
    </location>
</feature>
<comment type="subcellular location">
    <subcellularLocation>
        <location evidence="1">Membrane</location>
        <topology evidence="1">Multi-pass membrane protein</topology>
    </subcellularLocation>
</comment>
<feature type="transmembrane region" description="Helical" evidence="10">
    <location>
        <begin position="408"/>
        <end position="425"/>
    </location>
</feature>
<evidence type="ECO:0000256" key="6">
    <source>
        <dbReference type="ARBA" id="ARBA00022989"/>
    </source>
</evidence>
<feature type="compositionally biased region" description="Basic and acidic residues" evidence="9">
    <location>
        <begin position="1186"/>
        <end position="1195"/>
    </location>
</feature>
<feature type="domain" description="ABC transmembrane type-1" evidence="12">
    <location>
        <begin position="275"/>
        <end position="554"/>
    </location>
</feature>
<dbReference type="GO" id="GO:0005524">
    <property type="term" value="F:ATP binding"/>
    <property type="evidence" value="ECO:0007669"/>
    <property type="project" value="UniProtKB-KW"/>
</dbReference>
<feature type="transmembrane region" description="Helical" evidence="10">
    <location>
        <begin position="385"/>
        <end position="402"/>
    </location>
</feature>
<feature type="transmembrane region" description="Helical" evidence="10">
    <location>
        <begin position="887"/>
        <end position="905"/>
    </location>
</feature>
<dbReference type="EMBL" id="JAWWNJ010000075">
    <property type="protein sequence ID" value="KAK7006728.1"/>
    <property type="molecule type" value="Genomic_DNA"/>
</dbReference>
<dbReference type="InterPro" id="IPR050173">
    <property type="entry name" value="ABC_transporter_C-like"/>
</dbReference>
<evidence type="ECO:0000256" key="9">
    <source>
        <dbReference type="SAM" id="MobiDB-lite"/>
    </source>
</evidence>
<dbReference type="GO" id="GO:0140359">
    <property type="term" value="F:ABC-type transporter activity"/>
    <property type="evidence" value="ECO:0007669"/>
    <property type="project" value="InterPro"/>
</dbReference>
<feature type="compositionally biased region" description="Basic and acidic residues" evidence="9">
    <location>
        <begin position="1206"/>
        <end position="1215"/>
    </location>
</feature>
<dbReference type="InterPro" id="IPR003439">
    <property type="entry name" value="ABC_transporter-like_ATP-bd"/>
</dbReference>
<dbReference type="Pfam" id="PF00005">
    <property type="entry name" value="ABC_tran"/>
    <property type="match status" value="2"/>
</dbReference>
<organism evidence="13 14">
    <name type="scientific">Favolaschia claudopus</name>
    <dbReference type="NCBI Taxonomy" id="2862362"/>
    <lineage>
        <taxon>Eukaryota</taxon>
        <taxon>Fungi</taxon>
        <taxon>Dikarya</taxon>
        <taxon>Basidiomycota</taxon>
        <taxon>Agaricomycotina</taxon>
        <taxon>Agaricomycetes</taxon>
        <taxon>Agaricomycetidae</taxon>
        <taxon>Agaricales</taxon>
        <taxon>Marasmiineae</taxon>
        <taxon>Mycenaceae</taxon>
        <taxon>Favolaschia</taxon>
    </lineage>
</organism>
<dbReference type="PANTHER" id="PTHR24223:SF399">
    <property type="entry name" value="ABC TRANSPORTER ATNG"/>
    <property type="match status" value="1"/>
</dbReference>
<dbReference type="SUPFAM" id="SSF52540">
    <property type="entry name" value="P-loop containing nucleoside triphosphate hydrolases"/>
    <property type="match status" value="2"/>
</dbReference>
<evidence type="ECO:0000256" key="5">
    <source>
        <dbReference type="ARBA" id="ARBA00022840"/>
    </source>
</evidence>
<evidence type="ECO:0000256" key="1">
    <source>
        <dbReference type="ARBA" id="ARBA00004141"/>
    </source>
</evidence>
<dbReference type="PROSITE" id="PS00211">
    <property type="entry name" value="ABC_TRANSPORTER_1"/>
    <property type="match status" value="2"/>
</dbReference>
<feature type="transmembrane region" description="Helical" evidence="10">
    <location>
        <begin position="1112"/>
        <end position="1135"/>
    </location>
</feature>
<dbReference type="GO" id="GO:0016020">
    <property type="term" value="C:membrane"/>
    <property type="evidence" value="ECO:0007669"/>
    <property type="project" value="UniProtKB-SubCell"/>
</dbReference>
<feature type="transmembrane region" description="Helical" evidence="10">
    <location>
        <begin position="925"/>
        <end position="948"/>
    </location>
</feature>
<evidence type="ECO:0000313" key="14">
    <source>
        <dbReference type="Proteomes" id="UP001362999"/>
    </source>
</evidence>
<dbReference type="InterPro" id="IPR011527">
    <property type="entry name" value="ABC1_TM_dom"/>
</dbReference>
<dbReference type="InterPro" id="IPR044726">
    <property type="entry name" value="ABCC_6TM_D2"/>
</dbReference>
<feature type="domain" description="ABC transporter" evidence="11">
    <location>
        <begin position="1222"/>
        <end position="1457"/>
    </location>
</feature>
<keyword evidence="2" id="KW-0813">Transport</keyword>
<feature type="transmembrane region" description="Helical" evidence="10">
    <location>
        <begin position="60"/>
        <end position="86"/>
    </location>
</feature>
<dbReference type="PROSITE" id="PS50893">
    <property type="entry name" value="ABC_TRANSPORTER_2"/>
    <property type="match status" value="2"/>
</dbReference>
<dbReference type="CDD" id="cd18579">
    <property type="entry name" value="ABC_6TM_ABCC_D1"/>
    <property type="match status" value="1"/>
</dbReference>
<evidence type="ECO:0000256" key="3">
    <source>
        <dbReference type="ARBA" id="ARBA00022692"/>
    </source>
</evidence>
<dbReference type="InterPro" id="IPR036640">
    <property type="entry name" value="ABC1_TM_sf"/>
</dbReference>
<evidence type="ECO:0000259" key="11">
    <source>
        <dbReference type="PROSITE" id="PS50893"/>
    </source>
</evidence>
<feature type="transmembrane region" description="Helical" evidence="10">
    <location>
        <begin position="1147"/>
        <end position="1168"/>
    </location>
</feature>
<sequence>MPSCAQDNAFGPSSTCRPLDFTLYFEQTILSLSPDVIFLALAIVRLVYLRGRKRVVSASALGYVLLGLKLAVGALLGASTITSLVYSLDPQVVSASLSLAAQILQILVVVPLTALLVFEHLRTITPSTLIITYTFIKGLFSAAIMRSSIQNDGPEGPTSTTALLALVCGSYFVICLIELFGKPHALVDKNIPHVSTTSFVSKSLYLWLFPLLWTGRKKTLTINDCGSIPQAMTALASTNPLLRVLLSAPKSKHYLLRSSLTAFPLLFLSPIVPRILLVLAAYMQPLLASRMITFVGDTKQTAERGWALVGGFVLTYALIFLMTSVYWEKVFNCAVRYRAALVGNIYDKTLRLSAASGREVGGGVASTYMSVDVERVCQGLETMHEFWAAILSVALGVALLYSQATWPAFFPLVITALMIYVAGRVSKGVGAAHNAWLGGTDKRVKFLTSVISNFLPTKLSQYEEVFAQRAAELRANEMKGARSFYFNITITGTLATTAWAACSLSVLGPYAALLAHGHGIGALDPQRIFTIAATMNLMSPPLTAISSSMPQLRAAYASLKRIEKYLLFEERGGGGREGEDVGEGGAVKEGGKERSQDESISATSPIVLRSASFSWAADKPAFLGPLTLDLTPGYLHICAGPVASGKTLFLLSLLGESVLTQGTFVPPSATSRIAYAAQDPFLIAGTIRENIVFGQAFDEAWYQMVLTACALEGEVEGMAAGDGTLVGEKGATLSGGQRQRVSLARAVYARAPWTLLDDTFSSLDAETEKHVFEGLFGLKGLLRNKSVVLVTHNSRHLRSANDILIFKAGSIEYHGSVDDIVAAGYEFAQEPHHQKEQETDAKVKDTEVPLKSKAHVAEKERAEAPIAAPSLGFTPYIFWLRMAGWRGALICGGLFVLTGFVRLGLQVYLQEWSTSNGRHIGSWVGGYAALTVATMVAIALGMVAYSILLTGRLGESIHNAELRGLLQTSPSYTTRNPVGRIINRFSQDIFMVDLEFANAMFNFVYSSVLLAGSVVFVLIPTPWLTLVIPFLGALYWLIVSFYLKTSKQFQQLTMASKSPLYTSFSTTLTGLATIRQVPSSALKVENYFRDQVQEYLDQSQIPFYYRFAGIRFLRAFLALISFVLATGLSILAVGLRHTTSPSALGLALASLTSITGQLTGILMNLSALENGSVGLSRIHELATLPREEDVAEARPETGATTPVEKPSLEKEKDDKPVVHGAVEFRDVRLRYESAKPPAVNGVSFSVAAGQKIGICGRTGSGKSSLIMALFRAVEPVLLTGDVLLDGVDTKTMRLAELRDSMSLVAQSPFIWHAPLRHNLDPNGTHSDKELWTALEKVDLHNAVAELPNKLETLLDDGGSLSGGQCQLLCLARVLLRRRPIVVLDEASSSLDTNTDRKIRDIIRTDLSNCTVFAVAHRIETIIDFDTIIVMEDGVVAESGSPKSLLGRSGGKFAALAASQGITNI</sequence>
<keyword evidence="13" id="KW-0378">Hydrolase</keyword>
<protein>
    <submittedName>
        <fullName evidence="13">P-loop containing nucleoside triphosphate hydrolase protein</fullName>
    </submittedName>
</protein>
<dbReference type="CDD" id="cd03244">
    <property type="entry name" value="ABCC_MRP_domain2"/>
    <property type="match status" value="1"/>
</dbReference>
<evidence type="ECO:0000256" key="4">
    <source>
        <dbReference type="ARBA" id="ARBA00022741"/>
    </source>
</evidence>
<accession>A0AAW0AC32</accession>
<evidence type="ECO:0000256" key="7">
    <source>
        <dbReference type="ARBA" id="ARBA00023136"/>
    </source>
</evidence>
<dbReference type="GO" id="GO:0016887">
    <property type="term" value="F:ATP hydrolysis activity"/>
    <property type="evidence" value="ECO:0007669"/>
    <property type="project" value="InterPro"/>
</dbReference>
<name>A0AAW0AC32_9AGAR</name>
<dbReference type="Gene3D" id="3.40.50.300">
    <property type="entry name" value="P-loop containing nucleotide triphosphate hydrolases"/>
    <property type="match status" value="2"/>
</dbReference>
<feature type="transmembrane region" description="Helical" evidence="10">
    <location>
        <begin position="161"/>
        <end position="181"/>
    </location>
</feature>
<keyword evidence="4" id="KW-0547">Nucleotide-binding</keyword>
<keyword evidence="6 10" id="KW-1133">Transmembrane helix</keyword>
<feature type="transmembrane region" description="Helical" evidence="10">
    <location>
        <begin position="92"/>
        <end position="118"/>
    </location>
</feature>
<dbReference type="Pfam" id="PF24357">
    <property type="entry name" value="TMD0_ABC"/>
    <property type="match status" value="1"/>
</dbReference>
<evidence type="ECO:0000313" key="13">
    <source>
        <dbReference type="EMBL" id="KAK7006728.1"/>
    </source>
</evidence>
<dbReference type="InterPro" id="IPR056227">
    <property type="entry name" value="TMD0_ABC"/>
</dbReference>
<dbReference type="SMART" id="SM00382">
    <property type="entry name" value="AAA"/>
    <property type="match status" value="2"/>
</dbReference>
<dbReference type="InterPro" id="IPR003593">
    <property type="entry name" value="AAA+_ATPase"/>
</dbReference>
<gene>
    <name evidence="13" type="ORF">R3P38DRAFT_3282455</name>
</gene>
<proteinExistence type="predicted"/>